<organism evidence="3 4">
    <name type="scientific">Piloderma croceum (strain F 1598)</name>
    <dbReference type="NCBI Taxonomy" id="765440"/>
    <lineage>
        <taxon>Eukaryota</taxon>
        <taxon>Fungi</taxon>
        <taxon>Dikarya</taxon>
        <taxon>Basidiomycota</taxon>
        <taxon>Agaricomycotina</taxon>
        <taxon>Agaricomycetes</taxon>
        <taxon>Agaricomycetidae</taxon>
        <taxon>Atheliales</taxon>
        <taxon>Atheliaceae</taxon>
        <taxon>Piloderma</taxon>
    </lineage>
</organism>
<dbReference type="PROSITE" id="PS50097">
    <property type="entry name" value="BTB"/>
    <property type="match status" value="1"/>
</dbReference>
<dbReference type="EMBL" id="KN832971">
    <property type="protein sequence ID" value="KIM91580.1"/>
    <property type="molecule type" value="Genomic_DNA"/>
</dbReference>
<evidence type="ECO:0000313" key="4">
    <source>
        <dbReference type="Proteomes" id="UP000054166"/>
    </source>
</evidence>
<feature type="region of interest" description="Disordered" evidence="1">
    <location>
        <begin position="1"/>
        <end position="28"/>
    </location>
</feature>
<gene>
    <name evidence="3" type="ORF">PILCRDRAFT_733</name>
</gene>
<dbReference type="InterPro" id="IPR011333">
    <property type="entry name" value="SKP1/BTB/POZ_sf"/>
</dbReference>
<keyword evidence="4" id="KW-1185">Reference proteome</keyword>
<dbReference type="HOGENOM" id="CLU_033082_3_1_1"/>
<evidence type="ECO:0000313" key="3">
    <source>
        <dbReference type="EMBL" id="KIM91580.1"/>
    </source>
</evidence>
<dbReference type="OrthoDB" id="2799068at2759"/>
<evidence type="ECO:0000256" key="1">
    <source>
        <dbReference type="SAM" id="MobiDB-lite"/>
    </source>
</evidence>
<accession>A0A0C3G5P6</accession>
<proteinExistence type="predicted"/>
<protein>
    <recommendedName>
        <fullName evidence="2">BTB domain-containing protein</fullName>
    </recommendedName>
</protein>
<dbReference type="AlphaFoldDB" id="A0A0C3G5P6"/>
<reference evidence="3 4" key="1">
    <citation type="submission" date="2014-04" db="EMBL/GenBank/DDBJ databases">
        <authorList>
            <consortium name="DOE Joint Genome Institute"/>
            <person name="Kuo A."/>
            <person name="Tarkka M."/>
            <person name="Buscot F."/>
            <person name="Kohler A."/>
            <person name="Nagy L.G."/>
            <person name="Floudas D."/>
            <person name="Copeland A."/>
            <person name="Barry K.W."/>
            <person name="Cichocki N."/>
            <person name="Veneault-Fourrey C."/>
            <person name="LaButti K."/>
            <person name="Lindquist E.A."/>
            <person name="Lipzen A."/>
            <person name="Lundell T."/>
            <person name="Morin E."/>
            <person name="Murat C."/>
            <person name="Sun H."/>
            <person name="Tunlid A."/>
            <person name="Henrissat B."/>
            <person name="Grigoriev I.V."/>
            <person name="Hibbett D.S."/>
            <person name="Martin F."/>
            <person name="Nordberg H.P."/>
            <person name="Cantor M.N."/>
            <person name="Hua S.X."/>
        </authorList>
    </citation>
    <scope>NUCLEOTIDE SEQUENCE [LARGE SCALE GENOMIC DNA]</scope>
    <source>
        <strain evidence="3 4">F 1598</strain>
    </source>
</reference>
<dbReference type="InterPro" id="IPR000210">
    <property type="entry name" value="BTB/POZ_dom"/>
</dbReference>
<feature type="domain" description="BTB" evidence="2">
    <location>
        <begin position="32"/>
        <end position="95"/>
    </location>
</feature>
<evidence type="ECO:0000259" key="2">
    <source>
        <dbReference type="PROSITE" id="PS50097"/>
    </source>
</evidence>
<reference evidence="4" key="2">
    <citation type="submission" date="2015-01" db="EMBL/GenBank/DDBJ databases">
        <title>Evolutionary Origins and Diversification of the Mycorrhizal Mutualists.</title>
        <authorList>
            <consortium name="DOE Joint Genome Institute"/>
            <consortium name="Mycorrhizal Genomics Consortium"/>
            <person name="Kohler A."/>
            <person name="Kuo A."/>
            <person name="Nagy L.G."/>
            <person name="Floudas D."/>
            <person name="Copeland A."/>
            <person name="Barry K.W."/>
            <person name="Cichocki N."/>
            <person name="Veneault-Fourrey C."/>
            <person name="LaButti K."/>
            <person name="Lindquist E.A."/>
            <person name="Lipzen A."/>
            <person name="Lundell T."/>
            <person name="Morin E."/>
            <person name="Murat C."/>
            <person name="Riley R."/>
            <person name="Ohm R."/>
            <person name="Sun H."/>
            <person name="Tunlid A."/>
            <person name="Henrissat B."/>
            <person name="Grigoriev I.V."/>
            <person name="Hibbett D.S."/>
            <person name="Martin F."/>
        </authorList>
    </citation>
    <scope>NUCLEOTIDE SEQUENCE [LARGE SCALE GENOMIC DNA]</scope>
    <source>
        <strain evidence="4">F 1598</strain>
    </source>
</reference>
<dbReference type="SUPFAM" id="SSF54695">
    <property type="entry name" value="POZ domain"/>
    <property type="match status" value="1"/>
</dbReference>
<dbReference type="Gene3D" id="3.30.710.10">
    <property type="entry name" value="Potassium Channel Kv1.1, Chain A"/>
    <property type="match status" value="1"/>
</dbReference>
<name>A0A0C3G5P6_PILCF</name>
<dbReference type="Pfam" id="PF00651">
    <property type="entry name" value="BTB"/>
    <property type="match status" value="1"/>
</dbReference>
<sequence>MSDSAEQRPAKRPRTNASNAVPSPGDPWLDDGNIILQAESTQFRVVRSILSASSSVFGDMFSFPQPENENLVYGCPVVHVSDTAEDLHHVLKALYCFVDNEPLPLVVIAAFLRLGRKYNIQQLYSEALKRLEFEFPSTFEEYDRSSGSFTLIDVQDVGHDASLFAVINLARENDILHILPAAFYIACTCLNGKEFIEAMESLEAPTHELSVFDQRVVIKGWHSIVEKQAKTTFRWLVREDIFAPICTTDDCTNGRKDILIFMWFPKPDCMGLTPWLSWWNANCCNACIRKSKGLHDSGRRKIWEELPLFFGLPGWEELTKKK</sequence>
<dbReference type="CDD" id="cd18186">
    <property type="entry name" value="BTB_POZ_ZBTB_KLHL-like"/>
    <property type="match status" value="1"/>
</dbReference>
<dbReference type="InParanoid" id="A0A0C3G5P6"/>
<dbReference type="Proteomes" id="UP000054166">
    <property type="component" value="Unassembled WGS sequence"/>
</dbReference>
<dbReference type="SMART" id="SM00225">
    <property type="entry name" value="BTB"/>
    <property type="match status" value="1"/>
</dbReference>